<organism>
    <name type="scientific">Ixodes scapularis</name>
    <name type="common">Black-legged tick</name>
    <name type="synonym">Deer tick</name>
    <dbReference type="NCBI Taxonomy" id="6945"/>
    <lineage>
        <taxon>Eukaryota</taxon>
        <taxon>Metazoa</taxon>
        <taxon>Ecdysozoa</taxon>
        <taxon>Arthropoda</taxon>
        <taxon>Chelicerata</taxon>
        <taxon>Arachnida</taxon>
        <taxon>Acari</taxon>
        <taxon>Parasitiformes</taxon>
        <taxon>Ixodida</taxon>
        <taxon>Ixodoidea</taxon>
        <taxon>Ixodidae</taxon>
        <taxon>Ixodinae</taxon>
        <taxon>Ixodes</taxon>
    </lineage>
</organism>
<reference evidence="8" key="2">
    <citation type="submission" date="2020-05" db="UniProtKB">
        <authorList>
            <consortium name="EnsemblMetazoa"/>
        </authorList>
    </citation>
    <scope>IDENTIFICATION</scope>
    <source>
        <strain evidence="8">wikel</strain>
    </source>
</reference>
<feature type="transmembrane region" description="Helical" evidence="5">
    <location>
        <begin position="29"/>
        <end position="48"/>
    </location>
</feature>
<evidence type="ECO:0000256" key="3">
    <source>
        <dbReference type="ARBA" id="ARBA00022679"/>
    </source>
</evidence>
<dbReference type="GO" id="GO:0003841">
    <property type="term" value="F:1-acylglycerol-3-phosphate O-acyltransferase activity"/>
    <property type="evidence" value="ECO:0000318"/>
    <property type="project" value="GO_Central"/>
</dbReference>
<dbReference type="EC" id="2.3.1.51" evidence="2"/>
<evidence type="ECO:0000256" key="5">
    <source>
        <dbReference type="SAM" id="Phobius"/>
    </source>
</evidence>
<dbReference type="InterPro" id="IPR002123">
    <property type="entry name" value="Plipid/glycerol_acylTrfase"/>
</dbReference>
<keyword evidence="9" id="KW-1185">Reference proteome</keyword>
<dbReference type="VEuPathDB" id="VectorBase:ISCW016012"/>
<dbReference type="STRING" id="6945.B7P660"/>
<keyword evidence="5" id="KW-0472">Membrane</keyword>
<evidence type="ECO:0000256" key="1">
    <source>
        <dbReference type="ARBA" id="ARBA00004728"/>
    </source>
</evidence>
<proteinExistence type="predicted"/>
<name>B7P660_IXOSC</name>
<dbReference type="HOGENOM" id="CLU_027938_5_0_1"/>
<dbReference type="PANTHER" id="PTHR10434">
    <property type="entry name" value="1-ACYL-SN-GLYCEROL-3-PHOSPHATE ACYLTRANSFERASE"/>
    <property type="match status" value="1"/>
</dbReference>
<dbReference type="SMART" id="SM00563">
    <property type="entry name" value="PlsC"/>
    <property type="match status" value="1"/>
</dbReference>
<dbReference type="PaxDb" id="6945-B7P660"/>
<evidence type="ECO:0000313" key="9">
    <source>
        <dbReference type="Proteomes" id="UP000001555"/>
    </source>
</evidence>
<dbReference type="Pfam" id="PF01553">
    <property type="entry name" value="Acyltransferase"/>
    <property type="match status" value="1"/>
</dbReference>
<evidence type="ECO:0000313" key="7">
    <source>
        <dbReference type="EMBL" id="EEC02082.1"/>
    </source>
</evidence>
<gene>
    <name evidence="7" type="ORF">IscW_ISCW016012</name>
</gene>
<evidence type="ECO:0000256" key="2">
    <source>
        <dbReference type="ARBA" id="ARBA00013211"/>
    </source>
</evidence>
<sequence>NYVINTILINIIILIIMLWRLRILSFYGLLSLFTFIFFLICYIPVTFFNVNYQIRYRIAIIFSYAFVWLAKICCGLKYEVEGLEKLPETISIVVSNHQSFWDQMFMQLIIPKHSWVLKRELFNIPLLGWGLRMVKPIAVDRGTNSSVAQILREGQEKIKEGLWLIIFPESTKVPPDRTVKFKPSAVKLASITKVPIVMMAHNAGLFWPRGFWFKQPGTIKVKIIGVIEKEEIEQTDVRILNDKVEQIINSEKQKLLN</sequence>
<evidence type="ECO:0000259" key="6">
    <source>
        <dbReference type="SMART" id="SM00563"/>
    </source>
</evidence>
<keyword evidence="4 7" id="KW-0012">Acyltransferase</keyword>
<dbReference type="GO" id="GO:0006654">
    <property type="term" value="P:phosphatidic acid biosynthetic process"/>
    <property type="evidence" value="ECO:0000318"/>
    <property type="project" value="GO_Central"/>
</dbReference>
<protein>
    <recommendedName>
        <fullName evidence="2">1-acylglycerol-3-phosphate O-acyltransferase</fullName>
        <ecNumber evidence="2">2.3.1.51</ecNumber>
    </recommendedName>
</protein>
<dbReference type="EMBL" id="ABJB010624669">
    <property type="status" value="NOT_ANNOTATED_CDS"/>
    <property type="molecule type" value="Genomic_DNA"/>
</dbReference>
<reference evidence="7 9" key="1">
    <citation type="submission" date="2008-03" db="EMBL/GenBank/DDBJ databases">
        <title>Annotation of Ixodes scapularis.</title>
        <authorList>
            <consortium name="Ixodes scapularis Genome Project Consortium"/>
            <person name="Caler E."/>
            <person name="Hannick L.I."/>
            <person name="Bidwell S."/>
            <person name="Joardar V."/>
            <person name="Thiagarajan M."/>
            <person name="Amedeo P."/>
            <person name="Galinsky K.J."/>
            <person name="Schobel S."/>
            <person name="Inman J."/>
            <person name="Hostetler J."/>
            <person name="Miller J."/>
            <person name="Hammond M."/>
            <person name="Megy K."/>
            <person name="Lawson D."/>
            <person name="Kodira C."/>
            <person name="Sutton G."/>
            <person name="Meyer J."/>
            <person name="Hill C.A."/>
            <person name="Birren B."/>
            <person name="Nene V."/>
            <person name="Collins F."/>
            <person name="Alarcon-Chaidez F."/>
            <person name="Wikel S."/>
            <person name="Strausberg R."/>
        </authorList>
    </citation>
    <scope>NUCLEOTIDE SEQUENCE [LARGE SCALE GENOMIC DNA]</scope>
    <source>
        <strain evidence="9">Wikel</strain>
        <strain evidence="7">Wikel colony</strain>
    </source>
</reference>
<feature type="domain" description="Phospholipid/glycerol acyltransferase" evidence="6">
    <location>
        <begin position="91"/>
        <end position="204"/>
    </location>
</feature>
<evidence type="ECO:0000256" key="4">
    <source>
        <dbReference type="ARBA" id="ARBA00023315"/>
    </source>
</evidence>
<keyword evidence="5" id="KW-1133">Transmembrane helix</keyword>
<keyword evidence="3 7" id="KW-0808">Transferase</keyword>
<keyword evidence="5" id="KW-0812">Transmembrane</keyword>
<comment type="pathway">
    <text evidence="1">Phospholipid metabolism; CDP-diacylglycerol biosynthesis; CDP-diacylglycerol from sn-glycerol 3-phosphate: step 2/3.</text>
</comment>
<feature type="transmembrane region" description="Helical" evidence="5">
    <location>
        <begin position="6"/>
        <end position="22"/>
    </location>
</feature>
<dbReference type="Proteomes" id="UP000001555">
    <property type="component" value="Unassembled WGS sequence"/>
</dbReference>
<dbReference type="AlphaFoldDB" id="B7P660"/>
<dbReference type="CDD" id="cd07989">
    <property type="entry name" value="LPLAT_AGPAT-like"/>
    <property type="match status" value="1"/>
</dbReference>
<dbReference type="SUPFAM" id="SSF69593">
    <property type="entry name" value="Glycerol-3-phosphate (1)-acyltransferase"/>
    <property type="match status" value="1"/>
</dbReference>
<dbReference type="FunCoup" id="B7P660">
    <property type="interactions" value="981"/>
</dbReference>
<feature type="transmembrane region" description="Helical" evidence="5">
    <location>
        <begin position="54"/>
        <end position="76"/>
    </location>
</feature>
<dbReference type="PANTHER" id="PTHR10434:SF40">
    <property type="entry name" value="1-ACYL-SN-GLYCEROL-3-PHOSPHATE ACYLTRANSFERASE"/>
    <property type="match status" value="1"/>
</dbReference>
<accession>B7P660</accession>
<feature type="non-terminal residue" evidence="7">
    <location>
        <position position="1"/>
    </location>
</feature>
<dbReference type="EMBL" id="DS644550">
    <property type="protein sequence ID" value="EEC02082.1"/>
    <property type="molecule type" value="Genomic_DNA"/>
</dbReference>
<dbReference type="EnsemblMetazoa" id="ISCW016012-RA">
    <property type="protein sequence ID" value="ISCW016012-PA"/>
    <property type="gene ID" value="ISCW016012"/>
</dbReference>
<evidence type="ECO:0000313" key="8">
    <source>
        <dbReference type="EnsemblMetazoa" id="ISCW016012-PA"/>
    </source>
</evidence>